<dbReference type="PROSITE" id="PS50983">
    <property type="entry name" value="FE_B12_PBP"/>
    <property type="match status" value="1"/>
</dbReference>
<dbReference type="Pfam" id="PF01497">
    <property type="entry name" value="Peripla_BP_2"/>
    <property type="match status" value="1"/>
</dbReference>
<dbReference type="AlphaFoldDB" id="A0A5B8RCB6"/>
<keyword evidence="5" id="KW-0449">Lipoprotein</keyword>
<dbReference type="Gene3D" id="3.40.50.1980">
    <property type="entry name" value="Nitrogenase molybdenum iron protein domain"/>
    <property type="match status" value="2"/>
</dbReference>
<accession>A0A5B8RCB6</accession>
<dbReference type="PANTHER" id="PTHR30532">
    <property type="entry name" value="IRON III DICITRATE-BINDING PERIPLASMIC PROTEIN"/>
    <property type="match status" value="1"/>
</dbReference>
<evidence type="ECO:0000256" key="2">
    <source>
        <dbReference type="ARBA" id="ARBA00022448"/>
    </source>
</evidence>
<comment type="subcellular location">
    <subcellularLocation>
        <location evidence="1">Cell envelope</location>
    </subcellularLocation>
</comment>
<keyword evidence="2" id="KW-0813">Transport</keyword>
<name>A0A5B8RCB6_9ZZZZ</name>
<dbReference type="PANTHER" id="PTHR30532:SF21">
    <property type="entry name" value="SIDEROPHORE-BINDING LIPOPROTEIN YFIY-RELATED"/>
    <property type="match status" value="1"/>
</dbReference>
<sequence>MRPSHPDRFSNGRPAGAAVRALVMLVMALPLLAGARTPADTPRAPAAPTERVVTLFQGATDTAVALGLAPVGVVESWIERPMYHYLRAKLTDVRYLGLETQPDLEGIALLHPDLIVGARNRHTLIAPLLSRIAPTVIAEELYDFKALLRLMARATGREARAARLLQHWRRRVTDFRTKMARRLGERWPPTVSVVSFRSNHARIYYGGFARTVLDELGFRRPAAQQHAGWGIKLTSQESIPAMDAEAIFVFMVASDPAVMDTYRKWTRHPLWQQLKATRNQAVFRVDPVIWNMGGGYLAANRMLDALYAHYGLSPLGADPDCASC</sequence>
<evidence type="ECO:0000256" key="1">
    <source>
        <dbReference type="ARBA" id="ARBA00004196"/>
    </source>
</evidence>
<evidence type="ECO:0000313" key="5">
    <source>
        <dbReference type="EMBL" id="QEA06779.1"/>
    </source>
</evidence>
<dbReference type="InterPro" id="IPR002491">
    <property type="entry name" value="ABC_transptr_periplasmic_BD"/>
</dbReference>
<proteinExistence type="predicted"/>
<organism evidence="5">
    <name type="scientific">uncultured organism</name>
    <dbReference type="NCBI Taxonomy" id="155900"/>
    <lineage>
        <taxon>unclassified sequences</taxon>
        <taxon>environmental samples</taxon>
    </lineage>
</organism>
<feature type="domain" description="Fe/B12 periplasmic-binding" evidence="4">
    <location>
        <begin position="51"/>
        <end position="314"/>
    </location>
</feature>
<protein>
    <submittedName>
        <fullName evidence="5">Putative siderophore-binding lipoprotein YfiY</fullName>
    </submittedName>
</protein>
<gene>
    <name evidence="5" type="primary">yfiY_2</name>
    <name evidence="5" type="ORF">KBTEX_03120</name>
</gene>
<evidence type="ECO:0000256" key="3">
    <source>
        <dbReference type="ARBA" id="ARBA00022729"/>
    </source>
</evidence>
<dbReference type="CDD" id="cd01146">
    <property type="entry name" value="FhuD"/>
    <property type="match status" value="1"/>
</dbReference>
<evidence type="ECO:0000259" key="4">
    <source>
        <dbReference type="PROSITE" id="PS50983"/>
    </source>
</evidence>
<dbReference type="SUPFAM" id="SSF53807">
    <property type="entry name" value="Helical backbone' metal receptor"/>
    <property type="match status" value="1"/>
</dbReference>
<reference evidence="5" key="1">
    <citation type="submission" date="2019-06" db="EMBL/GenBank/DDBJ databases">
        <authorList>
            <person name="Murdoch R.W."/>
            <person name="Fathepure B."/>
        </authorList>
    </citation>
    <scope>NUCLEOTIDE SEQUENCE</scope>
</reference>
<dbReference type="InterPro" id="IPR051313">
    <property type="entry name" value="Bact_iron-sidero_bind"/>
</dbReference>
<keyword evidence="3" id="KW-0732">Signal</keyword>
<dbReference type="EMBL" id="MN079170">
    <property type="protein sequence ID" value="QEA06779.1"/>
    <property type="molecule type" value="Genomic_DNA"/>
</dbReference>